<evidence type="ECO:0000313" key="2">
    <source>
        <dbReference type="Proteomes" id="UP001138894"/>
    </source>
</evidence>
<accession>A0A9X1F7V5</accession>
<proteinExistence type="predicted"/>
<dbReference type="EMBL" id="JAGSPD010000005">
    <property type="protein sequence ID" value="MBV7269072.1"/>
    <property type="molecule type" value="Genomic_DNA"/>
</dbReference>
<dbReference type="PROSITE" id="PS51257">
    <property type="entry name" value="PROKAR_LIPOPROTEIN"/>
    <property type="match status" value="1"/>
</dbReference>
<sequence length="243" mass="27449">MRFYFLFLIILLGFQSCKSISVAREAHTKTVQSVELGIIGENKIFVLEEDYNNTAIPVFAQPVKISISVQDFNTSSFKAFSEVNNKKAQPLSISYIDSLESKPKFLKLEIADRVAILEALNSKDNASVTNYLGNKKDAHIISAVSMALSDSEMKSLLEADAVFLEQDGNKRHVVKAYKNNQVLSSFVFSDGVVFAYQASNFCWQENDKYQLTIVDIVESSDKCPNNTYRNTKRAKKNVDYFKF</sequence>
<evidence type="ECO:0008006" key="3">
    <source>
        <dbReference type="Google" id="ProtNLM"/>
    </source>
</evidence>
<dbReference type="AlphaFoldDB" id="A0A9X1F7V5"/>
<dbReference type="RefSeq" id="WP_218545620.1">
    <property type="nucleotide sequence ID" value="NZ_JAGSPD010000005.1"/>
</dbReference>
<organism evidence="1 2">
    <name type="scientific">Winogradskyella luteola</name>
    <dbReference type="NCBI Taxonomy" id="2828330"/>
    <lineage>
        <taxon>Bacteria</taxon>
        <taxon>Pseudomonadati</taxon>
        <taxon>Bacteroidota</taxon>
        <taxon>Flavobacteriia</taxon>
        <taxon>Flavobacteriales</taxon>
        <taxon>Flavobacteriaceae</taxon>
        <taxon>Winogradskyella</taxon>
    </lineage>
</organism>
<dbReference type="Proteomes" id="UP001138894">
    <property type="component" value="Unassembled WGS sequence"/>
</dbReference>
<keyword evidence="2" id="KW-1185">Reference proteome</keyword>
<gene>
    <name evidence="1" type="ORF">KCG49_07720</name>
</gene>
<evidence type="ECO:0000313" key="1">
    <source>
        <dbReference type="EMBL" id="MBV7269072.1"/>
    </source>
</evidence>
<name>A0A9X1F7V5_9FLAO</name>
<reference evidence="1" key="1">
    <citation type="submission" date="2021-04" db="EMBL/GenBank/DDBJ databases">
        <authorList>
            <person name="Pira H."/>
            <person name="Risdian C."/>
            <person name="Wink J."/>
        </authorList>
    </citation>
    <scope>NUCLEOTIDE SEQUENCE</scope>
    <source>
        <strain evidence="1">WHY3</strain>
    </source>
</reference>
<protein>
    <recommendedName>
        <fullName evidence="3">Lipoprotein</fullName>
    </recommendedName>
</protein>
<comment type="caution">
    <text evidence="1">The sequence shown here is derived from an EMBL/GenBank/DDBJ whole genome shotgun (WGS) entry which is preliminary data.</text>
</comment>